<reference evidence="1 2" key="1">
    <citation type="submission" date="2015-08" db="EMBL/GenBank/DDBJ databases">
        <authorList>
            <person name="Babu N.S."/>
            <person name="Beckwith C.J."/>
            <person name="Beseler K.G."/>
            <person name="Brison A."/>
            <person name="Carone J.V."/>
            <person name="Caskin T.P."/>
            <person name="Diamond M."/>
            <person name="Durham M.E."/>
            <person name="Foxe J.M."/>
            <person name="Go M."/>
            <person name="Henderson B.A."/>
            <person name="Jones I.B."/>
            <person name="McGettigan J.A."/>
            <person name="Micheletti S.J."/>
            <person name="Nasrallah M.E."/>
            <person name="Ortiz D."/>
            <person name="Piller C.R."/>
            <person name="Privatt S.R."/>
            <person name="Schneider S.L."/>
            <person name="Sharp S."/>
            <person name="Smith T.C."/>
            <person name="Stanton J.D."/>
            <person name="Ullery H.E."/>
            <person name="Wilson R.J."/>
            <person name="Serrano M.G."/>
            <person name="Buck G."/>
            <person name="Lee V."/>
            <person name="Wang Y."/>
            <person name="Carvalho R."/>
            <person name="Voegtly L."/>
            <person name="Shi R."/>
            <person name="Duckworth R."/>
            <person name="Johnson A."/>
            <person name="Loviza R."/>
            <person name="Walstead R."/>
            <person name="Shah Z."/>
            <person name="Kiflezghi M."/>
            <person name="Wade K."/>
            <person name="Ball S.L."/>
            <person name="Bradley K.W."/>
            <person name="Asai D.J."/>
            <person name="Bowman C.A."/>
            <person name="Russell D.A."/>
            <person name="Pope W.H."/>
            <person name="Jacobs-Sera D."/>
            <person name="Hendrix R.W."/>
            <person name="Hatfull G.F."/>
        </authorList>
    </citation>
    <scope>NUCLEOTIDE SEQUENCE [LARGE SCALE GENOMIC DNA]</scope>
</reference>
<gene>
    <name evidence="1" type="ORF">SP15_075</name>
</gene>
<dbReference type="Proteomes" id="UP000203261">
    <property type="component" value="Segment"/>
</dbReference>
<evidence type="ECO:0000313" key="1">
    <source>
        <dbReference type="EMBL" id="AMM44874.1"/>
    </source>
</evidence>
<dbReference type="KEGG" id="vg:29125243"/>
<dbReference type="GeneID" id="29125243"/>
<accession>A0A127AX75</accession>
<proteinExistence type="predicted"/>
<organism evidence="1 2">
    <name type="scientific">Bacillus phage SP-15</name>
    <dbReference type="NCBI Taxonomy" id="1792032"/>
    <lineage>
        <taxon>Viruses</taxon>
        <taxon>Duplodnaviria</taxon>
        <taxon>Heunggongvirae</taxon>
        <taxon>Uroviricota</taxon>
        <taxon>Caudoviricetes</taxon>
        <taxon>Thornevirus</taxon>
        <taxon>Thornevirus SP15</taxon>
    </lineage>
</organism>
<protein>
    <submittedName>
        <fullName evidence="1">Uncharacterized protein</fullName>
    </submittedName>
</protein>
<evidence type="ECO:0000313" key="2">
    <source>
        <dbReference type="Proteomes" id="UP000203261"/>
    </source>
</evidence>
<name>A0A127AX75_9CAUD</name>
<sequence>MMHEDSYVRPYVIENGRMVYPIYQLPISDDQILSILKAEYFEKHGAVVSHSFKSNPDTEFGGSTIVSALFEDGFEIIEECWSDSYIRDYFNQFD</sequence>
<dbReference type="EMBL" id="KT624200">
    <property type="protein sequence ID" value="AMM44874.1"/>
    <property type="molecule type" value="Genomic_DNA"/>
</dbReference>
<dbReference type="RefSeq" id="YP_009302463.1">
    <property type="nucleotide sequence ID" value="NC_031245.1"/>
</dbReference>
<keyword evidence="2" id="KW-1185">Reference proteome</keyword>